<feature type="transmembrane region" description="Helical" evidence="1">
    <location>
        <begin position="20"/>
        <end position="51"/>
    </location>
</feature>
<organism evidence="2 3">
    <name type="scientific">Phormidesmis priestleyi</name>
    <dbReference type="NCBI Taxonomy" id="268141"/>
    <lineage>
        <taxon>Bacteria</taxon>
        <taxon>Bacillati</taxon>
        <taxon>Cyanobacteriota</taxon>
        <taxon>Cyanophyceae</taxon>
        <taxon>Leptolyngbyales</taxon>
        <taxon>Leptolyngbyaceae</taxon>
        <taxon>Phormidesmis</taxon>
    </lineage>
</organism>
<dbReference type="EMBL" id="QBMP01000342">
    <property type="protein sequence ID" value="PZO45869.1"/>
    <property type="molecule type" value="Genomic_DNA"/>
</dbReference>
<reference evidence="2 3" key="2">
    <citation type="submission" date="2018-06" db="EMBL/GenBank/DDBJ databases">
        <title>Metagenomic assembly of (sub)arctic Cyanobacteria and their associated microbiome from non-axenic cultures.</title>
        <authorList>
            <person name="Baurain D."/>
        </authorList>
    </citation>
    <scope>NUCLEOTIDE SEQUENCE [LARGE SCALE GENOMIC DNA]</scope>
    <source>
        <strain evidence="2">ULC027bin1</strain>
    </source>
</reference>
<evidence type="ECO:0000313" key="2">
    <source>
        <dbReference type="EMBL" id="PZO45869.1"/>
    </source>
</evidence>
<keyword evidence="1" id="KW-0472">Membrane</keyword>
<keyword evidence="1" id="KW-0812">Transmembrane</keyword>
<dbReference type="Proteomes" id="UP000249794">
    <property type="component" value="Unassembled WGS sequence"/>
</dbReference>
<keyword evidence="1" id="KW-1133">Transmembrane helix</keyword>
<reference evidence="3" key="1">
    <citation type="submission" date="2018-04" db="EMBL/GenBank/DDBJ databases">
        <authorList>
            <person name="Cornet L."/>
        </authorList>
    </citation>
    <scope>NUCLEOTIDE SEQUENCE [LARGE SCALE GENOMIC DNA]</scope>
</reference>
<gene>
    <name evidence="2" type="ORF">DCF15_21215</name>
</gene>
<sequence length="129" mass="14839">MTSVTTTTTTLTPSYRLPFAIILISLLIVILPVKANVFGFVLALLGLFLLYQTTTIRLVFTVTALEVRRNDRLLKTFPYAEWESWTIFYSPVPILFYFKEVNSIHFLPVLFNPTELRECLEAHVTYCAV</sequence>
<evidence type="ECO:0000313" key="3">
    <source>
        <dbReference type="Proteomes" id="UP000249794"/>
    </source>
</evidence>
<comment type="caution">
    <text evidence="2">The sequence shown here is derived from an EMBL/GenBank/DDBJ whole genome shotgun (WGS) entry which is preliminary data.</text>
</comment>
<accession>A0A2W4WVF5</accession>
<dbReference type="AlphaFoldDB" id="A0A2W4WVF5"/>
<dbReference type="PANTHER" id="PTHR35550:SF2">
    <property type="entry name" value="OS05G0401200 PROTEIN"/>
    <property type="match status" value="1"/>
</dbReference>
<name>A0A2W4WVF5_9CYAN</name>
<dbReference type="InterPro" id="IPR021467">
    <property type="entry name" value="DUF3119"/>
</dbReference>
<dbReference type="PANTHER" id="PTHR35550">
    <property type="match status" value="1"/>
</dbReference>
<proteinExistence type="predicted"/>
<evidence type="ECO:0000256" key="1">
    <source>
        <dbReference type="SAM" id="Phobius"/>
    </source>
</evidence>
<protein>
    <submittedName>
        <fullName evidence="2">DUF3119 domain-containing protein</fullName>
    </submittedName>
</protein>
<dbReference type="Pfam" id="PF11317">
    <property type="entry name" value="DUF3119"/>
    <property type="match status" value="1"/>
</dbReference>